<evidence type="ECO:0000256" key="2">
    <source>
        <dbReference type="SAM" id="MobiDB-lite"/>
    </source>
</evidence>
<feature type="compositionally biased region" description="Basic and acidic residues" evidence="2">
    <location>
        <begin position="98"/>
        <end position="107"/>
    </location>
</feature>
<proteinExistence type="predicted"/>
<keyword evidence="1" id="KW-0175">Coiled coil</keyword>
<dbReference type="EMBL" id="KN840786">
    <property type="protein sequence ID" value="KIP01462.1"/>
    <property type="molecule type" value="Genomic_DNA"/>
</dbReference>
<evidence type="ECO:0000313" key="3">
    <source>
        <dbReference type="EMBL" id="KIP01462.1"/>
    </source>
</evidence>
<gene>
    <name evidence="3" type="ORF">PHLGIDRAFT_123328</name>
</gene>
<feature type="compositionally biased region" description="Acidic residues" evidence="2">
    <location>
        <begin position="67"/>
        <end position="79"/>
    </location>
</feature>
<protein>
    <submittedName>
        <fullName evidence="3">Uncharacterized protein</fullName>
    </submittedName>
</protein>
<dbReference type="OrthoDB" id="2803872at2759"/>
<feature type="coiled-coil region" evidence="1">
    <location>
        <begin position="204"/>
        <end position="236"/>
    </location>
</feature>
<evidence type="ECO:0000313" key="4">
    <source>
        <dbReference type="Proteomes" id="UP000053257"/>
    </source>
</evidence>
<dbReference type="Proteomes" id="UP000053257">
    <property type="component" value="Unassembled WGS sequence"/>
</dbReference>
<organism evidence="3 4">
    <name type="scientific">Phlebiopsis gigantea (strain 11061_1 CR5-6)</name>
    <name type="common">White-rot fungus</name>
    <name type="synonym">Peniophora gigantea</name>
    <dbReference type="NCBI Taxonomy" id="745531"/>
    <lineage>
        <taxon>Eukaryota</taxon>
        <taxon>Fungi</taxon>
        <taxon>Dikarya</taxon>
        <taxon>Basidiomycota</taxon>
        <taxon>Agaricomycotina</taxon>
        <taxon>Agaricomycetes</taxon>
        <taxon>Polyporales</taxon>
        <taxon>Phanerochaetaceae</taxon>
        <taxon>Phlebiopsis</taxon>
    </lineage>
</organism>
<keyword evidence="4" id="KW-1185">Reference proteome</keyword>
<dbReference type="AlphaFoldDB" id="A0A0C3RYU6"/>
<reference evidence="3 4" key="1">
    <citation type="journal article" date="2014" name="PLoS Genet.">
        <title>Analysis of the Phlebiopsis gigantea genome, transcriptome and secretome provides insight into its pioneer colonization strategies of wood.</title>
        <authorList>
            <person name="Hori C."/>
            <person name="Ishida T."/>
            <person name="Igarashi K."/>
            <person name="Samejima M."/>
            <person name="Suzuki H."/>
            <person name="Master E."/>
            <person name="Ferreira P."/>
            <person name="Ruiz-Duenas F.J."/>
            <person name="Held B."/>
            <person name="Canessa P."/>
            <person name="Larrondo L.F."/>
            <person name="Schmoll M."/>
            <person name="Druzhinina I.S."/>
            <person name="Kubicek C.P."/>
            <person name="Gaskell J.A."/>
            <person name="Kersten P."/>
            <person name="St John F."/>
            <person name="Glasner J."/>
            <person name="Sabat G."/>
            <person name="Splinter BonDurant S."/>
            <person name="Syed K."/>
            <person name="Yadav J."/>
            <person name="Mgbeahuruike A.C."/>
            <person name="Kovalchuk A."/>
            <person name="Asiegbu F.O."/>
            <person name="Lackner G."/>
            <person name="Hoffmeister D."/>
            <person name="Rencoret J."/>
            <person name="Gutierrez A."/>
            <person name="Sun H."/>
            <person name="Lindquist E."/>
            <person name="Barry K."/>
            <person name="Riley R."/>
            <person name="Grigoriev I.V."/>
            <person name="Henrissat B."/>
            <person name="Kues U."/>
            <person name="Berka R.M."/>
            <person name="Martinez A.T."/>
            <person name="Covert S.F."/>
            <person name="Blanchette R.A."/>
            <person name="Cullen D."/>
        </authorList>
    </citation>
    <scope>NUCLEOTIDE SEQUENCE [LARGE SCALE GENOMIC DNA]</scope>
    <source>
        <strain evidence="3 4">11061_1 CR5-6</strain>
    </source>
</reference>
<sequence length="293" mass="33742">MTKPKDVPGTRGRKTWAQGRRGRFMQSRKTIWDDAQVGGWTKRFYTVLTIEYMARFGPLKGSLESTTADDDTEDDDENYDNVPVGLYTGEDPVGLRGESTKPDESEDYKKTRQKLMQWCLHHYKKYSTESVKQEVRRMMNRIAAASEYSVYRTSDIRWYQKSYYEERLKPHVTTFHDQQLATWQANGSVGRKPQFLSSLHTVAKGRWENETAEFRQEVQEANAKDYEERVEAAKKENCSFVPSTPEEFQEALDNAPAILQSFSELLGERLGAVVSVLISLPVPKQGGAIEMRR</sequence>
<feature type="region of interest" description="Disordered" evidence="2">
    <location>
        <begin position="1"/>
        <end position="22"/>
    </location>
</feature>
<accession>A0A0C3RYU6</accession>
<feature type="region of interest" description="Disordered" evidence="2">
    <location>
        <begin position="62"/>
        <end position="107"/>
    </location>
</feature>
<evidence type="ECO:0000256" key="1">
    <source>
        <dbReference type="SAM" id="Coils"/>
    </source>
</evidence>
<name>A0A0C3RYU6_PHLG1</name>
<dbReference type="HOGENOM" id="CLU_950315_0_0_1"/>